<dbReference type="RefSeq" id="WP_063182194.1">
    <property type="nucleotide sequence ID" value="NZ_LQNT01000011.1"/>
</dbReference>
<dbReference type="AlphaFoldDB" id="A0A163EU32"/>
<evidence type="ECO:0008006" key="4">
    <source>
        <dbReference type="Google" id="ProtNLM"/>
    </source>
</evidence>
<name>A0A163EU32_9BACL</name>
<protein>
    <recommendedName>
        <fullName evidence="4">ATPase</fullName>
    </recommendedName>
</protein>
<feature type="transmembrane region" description="Helical" evidence="1">
    <location>
        <begin position="50"/>
        <end position="68"/>
    </location>
</feature>
<accession>A0A163EU32</accession>
<dbReference type="EMBL" id="LQNT01000011">
    <property type="protein sequence ID" value="KZE37186.1"/>
    <property type="molecule type" value="Genomic_DNA"/>
</dbReference>
<evidence type="ECO:0000256" key="1">
    <source>
        <dbReference type="SAM" id="Phobius"/>
    </source>
</evidence>
<dbReference type="Proteomes" id="UP000076490">
    <property type="component" value="Unassembled WGS sequence"/>
</dbReference>
<gene>
    <name evidence="2" type="ORF">AV656_11440</name>
</gene>
<feature type="transmembrane region" description="Helical" evidence="1">
    <location>
        <begin position="6"/>
        <end position="24"/>
    </location>
</feature>
<dbReference type="OrthoDB" id="1934177at2"/>
<feature type="transmembrane region" description="Helical" evidence="1">
    <location>
        <begin position="80"/>
        <end position="97"/>
    </location>
</feature>
<keyword evidence="1" id="KW-1133">Transmembrane helix</keyword>
<proteinExistence type="predicted"/>
<evidence type="ECO:0000313" key="3">
    <source>
        <dbReference type="Proteomes" id="UP000076490"/>
    </source>
</evidence>
<comment type="caution">
    <text evidence="2">The sequence shown here is derived from an EMBL/GenBank/DDBJ whole genome shotgun (WGS) entry which is preliminary data.</text>
</comment>
<organism evidence="2 3">
    <name type="scientific">Bhargavaea cecembensis</name>
    <dbReference type="NCBI Taxonomy" id="394098"/>
    <lineage>
        <taxon>Bacteria</taxon>
        <taxon>Bacillati</taxon>
        <taxon>Bacillota</taxon>
        <taxon>Bacilli</taxon>
        <taxon>Bacillales</taxon>
        <taxon>Caryophanaceae</taxon>
        <taxon>Bhargavaea</taxon>
    </lineage>
</organism>
<keyword evidence="1" id="KW-0472">Membrane</keyword>
<reference evidence="2 3" key="1">
    <citation type="submission" date="2016-01" db="EMBL/GenBank/DDBJ databases">
        <title>Whole genome sequencing of Bhargavaea cecembensis T14.</title>
        <authorList>
            <person name="Hong K.W."/>
        </authorList>
    </citation>
    <scope>NUCLEOTIDE SEQUENCE [LARGE SCALE GENOMIC DNA]</scope>
    <source>
        <strain evidence="2 3">T14</strain>
    </source>
</reference>
<evidence type="ECO:0000313" key="2">
    <source>
        <dbReference type="EMBL" id="KZE37186.1"/>
    </source>
</evidence>
<sequence>MSVTFLVINLVAVFLVSAMMAYIFRGSEKVDQGPEFFYAKLTYRRKMIRTLTLLPIFILFMIAAYYFFEWREEPSTHFGLFLLTLPLIQFFYEYYMWRKHEYEKKS</sequence>
<keyword evidence="1" id="KW-0812">Transmembrane</keyword>